<reference evidence="2" key="1">
    <citation type="journal article" date="2023" name="G3 (Bethesda)">
        <title>Genome assembly and association tests identify interacting loci associated with vigor, precocity, and sex in interspecific pistachio rootstocks.</title>
        <authorList>
            <person name="Palmer W."/>
            <person name="Jacygrad E."/>
            <person name="Sagayaradj S."/>
            <person name="Cavanaugh K."/>
            <person name="Han R."/>
            <person name="Bertier L."/>
            <person name="Beede B."/>
            <person name="Kafkas S."/>
            <person name="Golino D."/>
            <person name="Preece J."/>
            <person name="Michelmore R."/>
        </authorList>
    </citation>
    <scope>NUCLEOTIDE SEQUENCE [LARGE SCALE GENOMIC DNA]</scope>
</reference>
<dbReference type="Proteomes" id="UP001164250">
    <property type="component" value="Chromosome 2"/>
</dbReference>
<dbReference type="EMBL" id="CM047898">
    <property type="protein sequence ID" value="KAJ0105547.1"/>
    <property type="molecule type" value="Genomic_DNA"/>
</dbReference>
<keyword evidence="2" id="KW-1185">Reference proteome</keyword>
<sequence>MFVSLHVSFHFSFYFIRNIRIWTFLCARSNENYVLELDFEPFNATFPRPTRSSSIGNGVQFLNRHLSSIMFRNKESLDPLLNFLRAHKHDGHAMMLNDRIQSMSKLQSALEIIRIKNEHLDDSQCIVNDRVKGRLKVTKAFGAGFLKKPKLNDSLLEMFLNEYIGTAPCISCTPSLHHHRLYPRDQFLILSSDGLYQYLTNQEVVSNVESFMEKFPDGDPAQHLIEELLFHAADKAGKMFFLLCLFL</sequence>
<evidence type="ECO:0000313" key="2">
    <source>
        <dbReference type="Proteomes" id="UP001164250"/>
    </source>
</evidence>
<gene>
    <name evidence="1" type="ORF">Patl1_18643</name>
</gene>
<comment type="caution">
    <text evidence="1">The sequence shown here is derived from an EMBL/GenBank/DDBJ whole genome shotgun (WGS) entry which is preliminary data.</text>
</comment>
<evidence type="ECO:0000313" key="1">
    <source>
        <dbReference type="EMBL" id="KAJ0105547.1"/>
    </source>
</evidence>
<proteinExistence type="predicted"/>
<organism evidence="1 2">
    <name type="scientific">Pistacia atlantica</name>
    <dbReference type="NCBI Taxonomy" id="434234"/>
    <lineage>
        <taxon>Eukaryota</taxon>
        <taxon>Viridiplantae</taxon>
        <taxon>Streptophyta</taxon>
        <taxon>Embryophyta</taxon>
        <taxon>Tracheophyta</taxon>
        <taxon>Spermatophyta</taxon>
        <taxon>Magnoliopsida</taxon>
        <taxon>eudicotyledons</taxon>
        <taxon>Gunneridae</taxon>
        <taxon>Pentapetalae</taxon>
        <taxon>rosids</taxon>
        <taxon>malvids</taxon>
        <taxon>Sapindales</taxon>
        <taxon>Anacardiaceae</taxon>
        <taxon>Pistacia</taxon>
    </lineage>
</organism>
<name>A0ACC1C0D5_9ROSI</name>
<accession>A0ACC1C0D5</accession>
<protein>
    <submittedName>
        <fullName evidence="1">Uncharacterized protein</fullName>
    </submittedName>
</protein>